<dbReference type="PANTHER" id="PTHR43280:SF31">
    <property type="entry name" value="TRANSCRIPTIONAL REGULATORY PROTEIN"/>
    <property type="match status" value="1"/>
</dbReference>
<protein>
    <submittedName>
        <fullName evidence="5">AraC family transcriptional regulator</fullName>
    </submittedName>
</protein>
<evidence type="ECO:0000256" key="3">
    <source>
        <dbReference type="ARBA" id="ARBA00023163"/>
    </source>
</evidence>
<dbReference type="Gene3D" id="1.10.10.60">
    <property type="entry name" value="Homeodomain-like"/>
    <property type="match status" value="2"/>
</dbReference>
<evidence type="ECO:0000313" key="5">
    <source>
        <dbReference type="EMBL" id="MCW4631427.1"/>
    </source>
</evidence>
<comment type="caution">
    <text evidence="5">The sequence shown here is derived from an EMBL/GenBank/DDBJ whole genome shotgun (WGS) entry which is preliminary data.</text>
</comment>
<dbReference type="InterPro" id="IPR009057">
    <property type="entry name" value="Homeodomain-like_sf"/>
</dbReference>
<dbReference type="SUPFAM" id="SSF46689">
    <property type="entry name" value="Homeodomain-like"/>
    <property type="match status" value="2"/>
</dbReference>
<keyword evidence="3" id="KW-0804">Transcription</keyword>
<accession>A0ABT3KN27</accession>
<dbReference type="PROSITE" id="PS01124">
    <property type="entry name" value="HTH_ARAC_FAMILY_2"/>
    <property type="match status" value="1"/>
</dbReference>
<evidence type="ECO:0000256" key="1">
    <source>
        <dbReference type="ARBA" id="ARBA00023015"/>
    </source>
</evidence>
<keyword evidence="1" id="KW-0805">Transcription regulation</keyword>
<dbReference type="PANTHER" id="PTHR43280">
    <property type="entry name" value="ARAC-FAMILY TRANSCRIPTIONAL REGULATOR"/>
    <property type="match status" value="1"/>
</dbReference>
<organism evidence="5 6">
    <name type="scientific">Marinomonas rhodophyticola</name>
    <dbReference type="NCBI Taxonomy" id="2992803"/>
    <lineage>
        <taxon>Bacteria</taxon>
        <taxon>Pseudomonadati</taxon>
        <taxon>Pseudomonadota</taxon>
        <taxon>Gammaproteobacteria</taxon>
        <taxon>Oceanospirillales</taxon>
        <taxon>Oceanospirillaceae</taxon>
        <taxon>Marinomonas</taxon>
    </lineage>
</organism>
<keyword evidence="2" id="KW-0238">DNA-binding</keyword>
<dbReference type="Proteomes" id="UP001431181">
    <property type="component" value="Unassembled WGS sequence"/>
</dbReference>
<dbReference type="SMART" id="SM00342">
    <property type="entry name" value="HTH_ARAC"/>
    <property type="match status" value="1"/>
</dbReference>
<dbReference type="InterPro" id="IPR018060">
    <property type="entry name" value="HTH_AraC"/>
</dbReference>
<dbReference type="RefSeq" id="WP_265220759.1">
    <property type="nucleotide sequence ID" value="NZ_JAPEUL010000012.1"/>
</dbReference>
<proteinExistence type="predicted"/>
<reference evidence="5" key="1">
    <citation type="submission" date="2022-11" db="EMBL/GenBank/DDBJ databases">
        <title>Marinomonas sp. nov., isolated from marine algae.</title>
        <authorList>
            <person name="Choi D.G."/>
            <person name="Kim J.M."/>
            <person name="Lee J.K."/>
            <person name="Baek J.H."/>
            <person name="Jeon C.O."/>
        </authorList>
    </citation>
    <scope>NUCLEOTIDE SEQUENCE</scope>
    <source>
        <strain evidence="5">KJ51-3</strain>
    </source>
</reference>
<evidence type="ECO:0000256" key="2">
    <source>
        <dbReference type="ARBA" id="ARBA00023125"/>
    </source>
</evidence>
<feature type="domain" description="HTH araC/xylS-type" evidence="4">
    <location>
        <begin position="90"/>
        <end position="191"/>
    </location>
</feature>
<sequence length="201" mass="23413">MKQLTFDIPYERHHLLFKKTINLDTPKIIKNDTKRNRFLIKTLYHIGMQYLEDPNQNKAETFKHEIIDLLGSILSENFNNSDTLGLSYLIAAKHYIFENLHNPDLSCEEIAMTCELSSRHLTRIFAQENTSPKQYIILKRLERAAQLLSSSEKNYSNISEIAYQCGFSNQAHFSRAFKIFTGMVLKRIPQATFNIVKIKQP</sequence>
<dbReference type="EMBL" id="JAPEUL010000012">
    <property type="protein sequence ID" value="MCW4631427.1"/>
    <property type="molecule type" value="Genomic_DNA"/>
</dbReference>
<evidence type="ECO:0000259" key="4">
    <source>
        <dbReference type="PROSITE" id="PS01124"/>
    </source>
</evidence>
<keyword evidence="6" id="KW-1185">Reference proteome</keyword>
<name>A0ABT3KN27_9GAMM</name>
<dbReference type="Pfam" id="PF12833">
    <property type="entry name" value="HTH_18"/>
    <property type="match status" value="1"/>
</dbReference>
<evidence type="ECO:0000313" key="6">
    <source>
        <dbReference type="Proteomes" id="UP001431181"/>
    </source>
</evidence>
<gene>
    <name evidence="5" type="ORF">ONZ52_21975</name>
</gene>